<keyword evidence="6" id="KW-1185">Reference proteome</keyword>
<dbReference type="Pfam" id="PF00196">
    <property type="entry name" value="GerE"/>
    <property type="match status" value="1"/>
</dbReference>
<dbReference type="PRINTS" id="PR00038">
    <property type="entry name" value="HTHLUXR"/>
</dbReference>
<accession>A0A370NYD3</accession>
<gene>
    <name evidence="5" type="ORF">DN412_09550</name>
</gene>
<keyword evidence="2" id="KW-0238">DNA-binding</keyword>
<protein>
    <recommendedName>
        <fullName evidence="4">HTH luxR-type domain-containing protein</fullName>
    </recommendedName>
</protein>
<dbReference type="Proteomes" id="UP000255165">
    <property type="component" value="Unassembled WGS sequence"/>
</dbReference>
<dbReference type="PROSITE" id="PS00622">
    <property type="entry name" value="HTH_LUXR_1"/>
    <property type="match status" value="1"/>
</dbReference>
<dbReference type="EMBL" id="QKWJ01000008">
    <property type="protein sequence ID" value="RDK10594.1"/>
    <property type="molecule type" value="Genomic_DNA"/>
</dbReference>
<dbReference type="Gene3D" id="1.10.10.10">
    <property type="entry name" value="Winged helix-like DNA-binding domain superfamily/Winged helix DNA-binding domain"/>
    <property type="match status" value="1"/>
</dbReference>
<dbReference type="PANTHER" id="PTHR44688:SF16">
    <property type="entry name" value="DNA-BINDING TRANSCRIPTIONAL ACTIVATOR DEVR_DOSR"/>
    <property type="match status" value="1"/>
</dbReference>
<sequence length="89" mass="10088">MNRLNEHDRSFKPAQSVSITPEELGLTQRQGAVLVQLLEGLPNKVIARNLGLSINTVKEHVSAILLRLDLRTRSQVISRMKQFRVRTAE</sequence>
<dbReference type="GO" id="GO:0006355">
    <property type="term" value="P:regulation of DNA-templated transcription"/>
    <property type="evidence" value="ECO:0007669"/>
    <property type="project" value="InterPro"/>
</dbReference>
<dbReference type="InterPro" id="IPR036388">
    <property type="entry name" value="WH-like_DNA-bd_sf"/>
</dbReference>
<dbReference type="CDD" id="cd06170">
    <property type="entry name" value="LuxR_C_like"/>
    <property type="match status" value="1"/>
</dbReference>
<evidence type="ECO:0000313" key="6">
    <source>
        <dbReference type="Proteomes" id="UP000255165"/>
    </source>
</evidence>
<name>A0A370NYD3_9BURK</name>
<dbReference type="PANTHER" id="PTHR44688">
    <property type="entry name" value="DNA-BINDING TRANSCRIPTIONAL ACTIVATOR DEVR_DOSR"/>
    <property type="match status" value="1"/>
</dbReference>
<proteinExistence type="predicted"/>
<dbReference type="PROSITE" id="PS50043">
    <property type="entry name" value="HTH_LUXR_2"/>
    <property type="match status" value="1"/>
</dbReference>
<comment type="caution">
    <text evidence="5">The sequence shown here is derived from an EMBL/GenBank/DDBJ whole genome shotgun (WGS) entry which is preliminary data.</text>
</comment>
<dbReference type="GO" id="GO:0003677">
    <property type="term" value="F:DNA binding"/>
    <property type="evidence" value="ECO:0007669"/>
    <property type="project" value="UniProtKB-KW"/>
</dbReference>
<evidence type="ECO:0000259" key="4">
    <source>
        <dbReference type="PROSITE" id="PS50043"/>
    </source>
</evidence>
<dbReference type="AlphaFoldDB" id="A0A370NYD3"/>
<feature type="domain" description="HTH luxR-type" evidence="4">
    <location>
        <begin position="19"/>
        <end position="84"/>
    </location>
</feature>
<evidence type="ECO:0000256" key="3">
    <source>
        <dbReference type="ARBA" id="ARBA00023163"/>
    </source>
</evidence>
<evidence type="ECO:0000313" key="5">
    <source>
        <dbReference type="EMBL" id="RDK10594.1"/>
    </source>
</evidence>
<evidence type="ECO:0000256" key="1">
    <source>
        <dbReference type="ARBA" id="ARBA00023015"/>
    </source>
</evidence>
<dbReference type="SUPFAM" id="SSF46894">
    <property type="entry name" value="C-terminal effector domain of the bipartite response regulators"/>
    <property type="match status" value="1"/>
</dbReference>
<organism evidence="5 6">
    <name type="scientific">Cupriavidus lacunae</name>
    <dbReference type="NCBI Taxonomy" id="2666307"/>
    <lineage>
        <taxon>Bacteria</taxon>
        <taxon>Pseudomonadati</taxon>
        <taxon>Pseudomonadota</taxon>
        <taxon>Betaproteobacteria</taxon>
        <taxon>Burkholderiales</taxon>
        <taxon>Burkholderiaceae</taxon>
        <taxon>Cupriavidus</taxon>
    </lineage>
</organism>
<dbReference type="InterPro" id="IPR016032">
    <property type="entry name" value="Sig_transdc_resp-reg_C-effctor"/>
</dbReference>
<evidence type="ECO:0000256" key="2">
    <source>
        <dbReference type="ARBA" id="ARBA00023125"/>
    </source>
</evidence>
<dbReference type="SMART" id="SM00421">
    <property type="entry name" value="HTH_LUXR"/>
    <property type="match status" value="1"/>
</dbReference>
<reference evidence="6" key="1">
    <citation type="submission" date="2018-06" db="EMBL/GenBank/DDBJ databases">
        <authorList>
            <person name="Feng T."/>
            <person name="Jeon C.O."/>
        </authorList>
    </citation>
    <scope>NUCLEOTIDE SEQUENCE [LARGE SCALE GENOMIC DNA]</scope>
    <source>
        <strain evidence="6">S23</strain>
    </source>
</reference>
<keyword evidence="3" id="KW-0804">Transcription</keyword>
<dbReference type="InterPro" id="IPR000792">
    <property type="entry name" value="Tscrpt_reg_LuxR_C"/>
</dbReference>
<keyword evidence="1" id="KW-0805">Transcription regulation</keyword>